<reference evidence="3 4" key="1">
    <citation type="submission" date="2019-04" db="EMBL/GenBank/DDBJ databases">
        <title>Salinimonas iocasae sp. nov., a halophilic bacterium isolated from the outer tube casing of tubeworms in Okinawa Trough.</title>
        <authorList>
            <person name="Zhang H."/>
            <person name="Wang H."/>
            <person name="Li C."/>
        </authorList>
    </citation>
    <scope>NUCLEOTIDE SEQUENCE [LARGE SCALE GENOMIC DNA]</scope>
    <source>
        <strain evidence="3 4">KX18D6</strain>
    </source>
</reference>
<feature type="transmembrane region" description="Helical" evidence="1">
    <location>
        <begin position="9"/>
        <end position="28"/>
    </location>
</feature>
<accession>A0A5B7YD16</accession>
<dbReference type="OrthoDB" id="9788155at2"/>
<dbReference type="AlphaFoldDB" id="A0A5B7YD16"/>
<keyword evidence="1" id="KW-0812">Transmembrane</keyword>
<dbReference type="Pfam" id="PF01832">
    <property type="entry name" value="Glucosaminidase"/>
    <property type="match status" value="1"/>
</dbReference>
<dbReference type="EMBL" id="CP039852">
    <property type="protein sequence ID" value="QCZ93435.1"/>
    <property type="molecule type" value="Genomic_DNA"/>
</dbReference>
<dbReference type="InterPro" id="IPR002901">
    <property type="entry name" value="MGlyc_endo_b_GlcNAc-like_dom"/>
</dbReference>
<keyword evidence="4" id="KW-1185">Reference proteome</keyword>
<dbReference type="PANTHER" id="PTHR40572:SF1">
    <property type="entry name" value="PROTEIN BAX"/>
    <property type="match status" value="1"/>
</dbReference>
<gene>
    <name evidence="3" type="ORF">FBQ74_08035</name>
</gene>
<dbReference type="KEGG" id="salk:FBQ74_08035"/>
<evidence type="ECO:0000259" key="2">
    <source>
        <dbReference type="Pfam" id="PF01832"/>
    </source>
</evidence>
<evidence type="ECO:0000313" key="3">
    <source>
        <dbReference type="EMBL" id="QCZ93435.1"/>
    </source>
</evidence>
<organism evidence="3 4">
    <name type="scientific">Salinimonas iocasae</name>
    <dbReference type="NCBI Taxonomy" id="2572577"/>
    <lineage>
        <taxon>Bacteria</taxon>
        <taxon>Pseudomonadati</taxon>
        <taxon>Pseudomonadota</taxon>
        <taxon>Gammaproteobacteria</taxon>
        <taxon>Alteromonadales</taxon>
        <taxon>Alteromonadaceae</taxon>
        <taxon>Alteromonas/Salinimonas group</taxon>
        <taxon>Salinimonas</taxon>
    </lineage>
</organism>
<name>A0A5B7YD16_9ALTE</name>
<dbReference type="Proteomes" id="UP000304912">
    <property type="component" value="Chromosome"/>
</dbReference>
<protein>
    <submittedName>
        <fullName evidence="3">Mannosyl-glycoprotein endo-beta-N-acetylglucosamidase</fullName>
    </submittedName>
</protein>
<dbReference type="RefSeq" id="WP_139756179.1">
    <property type="nucleotide sequence ID" value="NZ_CP039852.1"/>
</dbReference>
<evidence type="ECO:0000256" key="1">
    <source>
        <dbReference type="SAM" id="Phobius"/>
    </source>
</evidence>
<sequence length="268" mass="31128">MHKRETTKIVLITIGVLAVIVINAWILATREPDILDVPETEQASEPVPDFASYDDVKSRKEAFYNYLRPEVEKQNDYLLSLRHYLQTLQRKRSSGESLDEDDVERIDWLVDEYKVKPEKDTAERLSTLLNRIDILPAELVLAQAANESAWGTSRFAQEGYNFFGLWCFRKGCGFVPSKRTRGASHEVAKFDNLSRATYTYMRNINRHNAYSDLRDIRARLRRNQKEISGMALAEGLMNYSQRGAAYVEELQAMIRFNREYLIDEQESE</sequence>
<keyword evidence="1" id="KW-0472">Membrane</keyword>
<feature type="domain" description="Mannosyl-glycoprotein endo-beta-N-acetylglucosamidase-like" evidence="2">
    <location>
        <begin position="128"/>
        <end position="255"/>
    </location>
</feature>
<dbReference type="Gene3D" id="1.10.530.10">
    <property type="match status" value="1"/>
</dbReference>
<dbReference type="InterPro" id="IPR053195">
    <property type="entry name" value="Bax-like"/>
</dbReference>
<proteinExistence type="predicted"/>
<dbReference type="PANTHER" id="PTHR40572">
    <property type="entry name" value="PROTEIN BAX"/>
    <property type="match status" value="1"/>
</dbReference>
<keyword evidence="1" id="KW-1133">Transmembrane helix</keyword>
<evidence type="ECO:0000313" key="4">
    <source>
        <dbReference type="Proteomes" id="UP000304912"/>
    </source>
</evidence>
<dbReference type="GO" id="GO:0004040">
    <property type="term" value="F:amidase activity"/>
    <property type="evidence" value="ECO:0007669"/>
    <property type="project" value="InterPro"/>
</dbReference>